<dbReference type="InterPro" id="IPR010064">
    <property type="entry name" value="HK97-gp10_tail"/>
</dbReference>
<feature type="region of interest" description="Disordered" evidence="1">
    <location>
        <begin position="87"/>
        <end position="109"/>
    </location>
</feature>
<proteinExistence type="predicted"/>
<dbReference type="NCBIfam" id="TIGR01725">
    <property type="entry name" value="phge_HK97_gp10"/>
    <property type="match status" value="1"/>
</dbReference>
<dbReference type="OrthoDB" id="7585428at2"/>
<reference evidence="2 3" key="1">
    <citation type="submission" date="2017-11" db="EMBL/GenBank/DDBJ databases">
        <title>Genomic Encyclopedia of Type Strains, Phase III (KMG-III): the genomes of soil and plant-associated and newly described type strains.</title>
        <authorList>
            <person name="Whitman W."/>
        </authorList>
    </citation>
    <scope>NUCLEOTIDE SEQUENCE [LARGE SCALE GENOMIC DNA]</scope>
    <source>
        <strain evidence="2 3">CGMCC 1.12274</strain>
    </source>
</reference>
<dbReference type="EMBL" id="PHUF01000003">
    <property type="protein sequence ID" value="PKB19655.1"/>
    <property type="molecule type" value="Genomic_DNA"/>
</dbReference>
<evidence type="ECO:0000313" key="3">
    <source>
        <dbReference type="Proteomes" id="UP000232587"/>
    </source>
</evidence>
<name>A0A2N0HLA4_9SPHN</name>
<comment type="caution">
    <text evidence="2">The sequence shown here is derived from an EMBL/GenBank/DDBJ whole genome shotgun (WGS) entry which is preliminary data.</text>
</comment>
<dbReference type="Proteomes" id="UP000232587">
    <property type="component" value="Unassembled WGS sequence"/>
</dbReference>
<sequence length="166" mass="17695">MSGLVKVEGLADLEKLLFELGSPSTARRVGQRALLTAAEPMVEAIKGLAPKDEMNLAASVKAQASNRNRRNDVAEVVIGIDGSVKPTTTVPRQRAGGKRKDAVKDLGVSGYGPMQEFGTEKMAANPFFRPGFDATAETVIRRTGTTIGPEYEKAAARLAKRRARAG</sequence>
<accession>A0A2N0HLA4</accession>
<organism evidence="2 3">
    <name type="scientific">Novosphingobium kunmingense</name>
    <dbReference type="NCBI Taxonomy" id="1211806"/>
    <lineage>
        <taxon>Bacteria</taxon>
        <taxon>Pseudomonadati</taxon>
        <taxon>Pseudomonadota</taxon>
        <taxon>Alphaproteobacteria</taxon>
        <taxon>Sphingomonadales</taxon>
        <taxon>Sphingomonadaceae</taxon>
        <taxon>Novosphingobium</taxon>
    </lineage>
</organism>
<dbReference type="RefSeq" id="WP_100867102.1">
    <property type="nucleotide sequence ID" value="NZ_PHUF01000003.1"/>
</dbReference>
<evidence type="ECO:0000313" key="2">
    <source>
        <dbReference type="EMBL" id="PKB19655.1"/>
    </source>
</evidence>
<dbReference type="AlphaFoldDB" id="A0A2N0HLA4"/>
<keyword evidence="3" id="KW-1185">Reference proteome</keyword>
<evidence type="ECO:0000256" key="1">
    <source>
        <dbReference type="SAM" id="MobiDB-lite"/>
    </source>
</evidence>
<gene>
    <name evidence="2" type="ORF">B0I00_1895</name>
</gene>
<protein>
    <submittedName>
        <fullName evidence="2">HK97 gp10 family phage protein</fullName>
    </submittedName>
</protein>